<gene>
    <name evidence="1" type="primary">ORF187730</name>
</gene>
<dbReference type="AlphaFoldDB" id="A0A0B7BH93"/>
<accession>A0A0B7BH93</accession>
<protein>
    <submittedName>
        <fullName evidence="1">Uncharacterized protein</fullName>
    </submittedName>
</protein>
<feature type="non-terminal residue" evidence="1">
    <location>
        <position position="85"/>
    </location>
</feature>
<sequence>TLSVWSVNVIHNPETSLFGTIISIWSATEIHSPETSLYKLTICSSCHIYKITNHKTNGVRRNCYIDIAVVEVIIRMQTISIKIAE</sequence>
<organism evidence="1">
    <name type="scientific">Arion vulgaris</name>
    <dbReference type="NCBI Taxonomy" id="1028688"/>
    <lineage>
        <taxon>Eukaryota</taxon>
        <taxon>Metazoa</taxon>
        <taxon>Spiralia</taxon>
        <taxon>Lophotrochozoa</taxon>
        <taxon>Mollusca</taxon>
        <taxon>Gastropoda</taxon>
        <taxon>Heterobranchia</taxon>
        <taxon>Euthyneura</taxon>
        <taxon>Panpulmonata</taxon>
        <taxon>Eupulmonata</taxon>
        <taxon>Stylommatophora</taxon>
        <taxon>Helicina</taxon>
        <taxon>Arionoidea</taxon>
        <taxon>Arionidae</taxon>
        <taxon>Arion</taxon>
    </lineage>
</organism>
<evidence type="ECO:0000313" key="1">
    <source>
        <dbReference type="EMBL" id="CEK92328.1"/>
    </source>
</evidence>
<feature type="non-terminal residue" evidence="1">
    <location>
        <position position="1"/>
    </location>
</feature>
<proteinExistence type="predicted"/>
<reference evidence="1" key="1">
    <citation type="submission" date="2014-12" db="EMBL/GenBank/DDBJ databases">
        <title>Insight into the proteome of Arion vulgaris.</title>
        <authorList>
            <person name="Aradska J."/>
            <person name="Bulat T."/>
            <person name="Smidak R."/>
            <person name="Sarate P."/>
            <person name="Gangsoo J."/>
            <person name="Sialana F."/>
            <person name="Bilban M."/>
            <person name="Lubec G."/>
        </authorList>
    </citation>
    <scope>NUCLEOTIDE SEQUENCE</scope>
    <source>
        <tissue evidence="1">Skin</tissue>
    </source>
</reference>
<name>A0A0B7BH93_9EUPU</name>
<dbReference type="EMBL" id="HACG01045463">
    <property type="protein sequence ID" value="CEK92328.1"/>
    <property type="molecule type" value="Transcribed_RNA"/>
</dbReference>